<dbReference type="Pfam" id="PF12833">
    <property type="entry name" value="HTH_18"/>
    <property type="match status" value="1"/>
</dbReference>
<dbReference type="PRINTS" id="PR00032">
    <property type="entry name" value="HTHARAC"/>
</dbReference>
<accession>A0A7R7EL84</accession>
<dbReference type="Proteomes" id="UP000595897">
    <property type="component" value="Chromosome"/>
</dbReference>
<dbReference type="AlphaFoldDB" id="A0A7R7EL84"/>
<evidence type="ECO:0000313" key="5">
    <source>
        <dbReference type="EMBL" id="BCN31090.1"/>
    </source>
</evidence>
<evidence type="ECO:0000313" key="6">
    <source>
        <dbReference type="Proteomes" id="UP000595897"/>
    </source>
</evidence>
<dbReference type="InterPro" id="IPR003313">
    <property type="entry name" value="AraC-bd"/>
</dbReference>
<keyword evidence="2" id="KW-0238">DNA-binding</keyword>
<name>A0A7R7EL84_9FIRM</name>
<proteinExistence type="predicted"/>
<dbReference type="RefSeq" id="WP_271712237.1">
    <property type="nucleotide sequence ID" value="NZ_AP024169.1"/>
</dbReference>
<organism evidence="5 6">
    <name type="scientific">Anaeromicropila herbilytica</name>
    <dbReference type="NCBI Taxonomy" id="2785025"/>
    <lineage>
        <taxon>Bacteria</taxon>
        <taxon>Bacillati</taxon>
        <taxon>Bacillota</taxon>
        <taxon>Clostridia</taxon>
        <taxon>Lachnospirales</taxon>
        <taxon>Lachnospiraceae</taxon>
        <taxon>Anaeromicropila</taxon>
    </lineage>
</organism>
<dbReference type="SMART" id="SM00342">
    <property type="entry name" value="HTH_ARAC"/>
    <property type="match status" value="1"/>
</dbReference>
<dbReference type="PROSITE" id="PS00041">
    <property type="entry name" value="HTH_ARAC_FAMILY_1"/>
    <property type="match status" value="1"/>
</dbReference>
<evidence type="ECO:0000256" key="1">
    <source>
        <dbReference type="ARBA" id="ARBA00023015"/>
    </source>
</evidence>
<dbReference type="InterPro" id="IPR014710">
    <property type="entry name" value="RmlC-like_jellyroll"/>
</dbReference>
<dbReference type="Gene3D" id="2.60.120.10">
    <property type="entry name" value="Jelly Rolls"/>
    <property type="match status" value="1"/>
</dbReference>
<evidence type="ECO:0000259" key="4">
    <source>
        <dbReference type="PROSITE" id="PS01124"/>
    </source>
</evidence>
<evidence type="ECO:0000256" key="3">
    <source>
        <dbReference type="ARBA" id="ARBA00023163"/>
    </source>
</evidence>
<dbReference type="Pfam" id="PF02311">
    <property type="entry name" value="AraC_binding"/>
    <property type="match status" value="1"/>
</dbReference>
<dbReference type="Gene3D" id="1.10.10.60">
    <property type="entry name" value="Homeodomain-like"/>
    <property type="match status" value="2"/>
</dbReference>
<dbReference type="SUPFAM" id="SSF51215">
    <property type="entry name" value="Regulatory protein AraC"/>
    <property type="match status" value="1"/>
</dbReference>
<gene>
    <name evidence="5" type="primary">rhaR</name>
    <name evidence="5" type="ORF">bsdtb5_23850</name>
</gene>
<keyword evidence="1" id="KW-0805">Transcription regulation</keyword>
<sequence>MEYMYLKYFAEDEDYPIFVQSGQHDGDMPIHYHNDFSELVMVTNGTATHVVDNEKYFIKKGDVFVINNHTSHGYEDPHDFKIYNIMYKTEYLYHSVNDIRKSAGFHALFVIEPYLAKEHNFNSRLTLELSDFEFGNQLISSMLMEYTQKNEGYQTFVQSYFMQLIVFLSRKYNFTEINKKDTIIHFATAISYMENHFKEPLSLQMLASKANISTRHFTRIFYETYETTPMNYVLQLRLQYACHLLKKSKLTIIEIAYESGFNDSNYFARQFKNIYGITPTKYRSDIKLL</sequence>
<dbReference type="KEGG" id="ahb:bsdtb5_23850"/>
<dbReference type="InterPro" id="IPR009057">
    <property type="entry name" value="Homeodomain-like_sf"/>
</dbReference>
<dbReference type="InterPro" id="IPR018062">
    <property type="entry name" value="HTH_AraC-typ_CS"/>
</dbReference>
<dbReference type="PANTHER" id="PTHR43280:SF28">
    <property type="entry name" value="HTH-TYPE TRANSCRIPTIONAL ACTIVATOR RHAS"/>
    <property type="match status" value="1"/>
</dbReference>
<feature type="domain" description="HTH araC/xylS-type" evidence="4">
    <location>
        <begin position="187"/>
        <end position="285"/>
    </location>
</feature>
<dbReference type="SUPFAM" id="SSF46689">
    <property type="entry name" value="Homeodomain-like"/>
    <property type="match status" value="2"/>
</dbReference>
<keyword evidence="3" id="KW-0804">Transcription</keyword>
<dbReference type="InterPro" id="IPR018060">
    <property type="entry name" value="HTH_AraC"/>
</dbReference>
<dbReference type="PANTHER" id="PTHR43280">
    <property type="entry name" value="ARAC-FAMILY TRANSCRIPTIONAL REGULATOR"/>
    <property type="match status" value="1"/>
</dbReference>
<keyword evidence="6" id="KW-1185">Reference proteome</keyword>
<protein>
    <submittedName>
        <fullName evidence="5">AraC family transcriptional regulator</fullName>
    </submittedName>
</protein>
<dbReference type="EMBL" id="AP024169">
    <property type="protein sequence ID" value="BCN31090.1"/>
    <property type="molecule type" value="Genomic_DNA"/>
</dbReference>
<dbReference type="GO" id="GO:0043565">
    <property type="term" value="F:sequence-specific DNA binding"/>
    <property type="evidence" value="ECO:0007669"/>
    <property type="project" value="InterPro"/>
</dbReference>
<evidence type="ECO:0000256" key="2">
    <source>
        <dbReference type="ARBA" id="ARBA00023125"/>
    </source>
</evidence>
<reference evidence="5 6" key="1">
    <citation type="submission" date="2020-11" db="EMBL/GenBank/DDBJ databases">
        <title>Draft genome sequencing of a Lachnospiraceae strain isolated from anoxic soil subjected to BSD treatment.</title>
        <authorList>
            <person name="Uek A."/>
            <person name="Tonouchi A."/>
        </authorList>
    </citation>
    <scope>NUCLEOTIDE SEQUENCE [LARGE SCALE GENOMIC DNA]</scope>
    <source>
        <strain evidence="5 6">TB5</strain>
    </source>
</reference>
<dbReference type="GO" id="GO:0003700">
    <property type="term" value="F:DNA-binding transcription factor activity"/>
    <property type="evidence" value="ECO:0007669"/>
    <property type="project" value="InterPro"/>
</dbReference>
<dbReference type="InterPro" id="IPR037923">
    <property type="entry name" value="HTH-like"/>
</dbReference>
<dbReference type="PROSITE" id="PS01124">
    <property type="entry name" value="HTH_ARAC_FAMILY_2"/>
    <property type="match status" value="1"/>
</dbReference>
<dbReference type="InterPro" id="IPR020449">
    <property type="entry name" value="Tscrpt_reg_AraC-type_HTH"/>
</dbReference>